<evidence type="ECO:0000256" key="2">
    <source>
        <dbReference type="ARBA" id="ARBA00010617"/>
    </source>
</evidence>
<dbReference type="CDD" id="cd11041">
    <property type="entry name" value="CYP503A1-like"/>
    <property type="match status" value="1"/>
</dbReference>
<reference evidence="11" key="1">
    <citation type="journal article" date="2023" name="Mol. Phylogenet. Evol.">
        <title>Genome-scale phylogeny and comparative genomics of the fungal order Sordariales.</title>
        <authorList>
            <person name="Hensen N."/>
            <person name="Bonometti L."/>
            <person name="Westerberg I."/>
            <person name="Brannstrom I.O."/>
            <person name="Guillou S."/>
            <person name="Cros-Aarteil S."/>
            <person name="Calhoun S."/>
            <person name="Haridas S."/>
            <person name="Kuo A."/>
            <person name="Mondo S."/>
            <person name="Pangilinan J."/>
            <person name="Riley R."/>
            <person name="LaButti K."/>
            <person name="Andreopoulos B."/>
            <person name="Lipzen A."/>
            <person name="Chen C."/>
            <person name="Yan M."/>
            <person name="Daum C."/>
            <person name="Ng V."/>
            <person name="Clum A."/>
            <person name="Steindorff A."/>
            <person name="Ohm R.A."/>
            <person name="Martin F."/>
            <person name="Silar P."/>
            <person name="Natvig D.O."/>
            <person name="Lalanne C."/>
            <person name="Gautier V."/>
            <person name="Ament-Velasquez S.L."/>
            <person name="Kruys A."/>
            <person name="Hutchinson M.I."/>
            <person name="Powell A.J."/>
            <person name="Barry K."/>
            <person name="Miller A.N."/>
            <person name="Grigoriev I.V."/>
            <person name="Debuchy R."/>
            <person name="Gladieux P."/>
            <person name="Hiltunen Thoren M."/>
            <person name="Johannesson H."/>
        </authorList>
    </citation>
    <scope>NUCLEOTIDE SEQUENCE</scope>
    <source>
        <strain evidence="11">CBS 118394</strain>
    </source>
</reference>
<dbReference type="PANTHER" id="PTHR46206:SF2">
    <property type="entry name" value="CYTOCHROME P450 MONOOXYGENASE AUSG-RELATED"/>
    <property type="match status" value="1"/>
</dbReference>
<evidence type="ECO:0000256" key="5">
    <source>
        <dbReference type="ARBA" id="ARBA00023002"/>
    </source>
</evidence>
<dbReference type="Proteomes" id="UP001283341">
    <property type="component" value="Unassembled WGS sequence"/>
</dbReference>
<evidence type="ECO:0000256" key="7">
    <source>
        <dbReference type="ARBA" id="ARBA00023033"/>
    </source>
</evidence>
<dbReference type="GO" id="GO:0004497">
    <property type="term" value="F:monooxygenase activity"/>
    <property type="evidence" value="ECO:0007669"/>
    <property type="project" value="UniProtKB-KW"/>
</dbReference>
<evidence type="ECO:0000256" key="3">
    <source>
        <dbReference type="ARBA" id="ARBA00022617"/>
    </source>
</evidence>
<evidence type="ECO:0000256" key="8">
    <source>
        <dbReference type="PIRSR" id="PIRSR602403-1"/>
    </source>
</evidence>
<evidence type="ECO:0000256" key="1">
    <source>
        <dbReference type="ARBA" id="ARBA00001971"/>
    </source>
</evidence>
<accession>A0AAE0HS32</accession>
<keyword evidence="5 9" id="KW-0560">Oxidoreductase</keyword>
<dbReference type="PRINTS" id="PR00465">
    <property type="entry name" value="EP450IV"/>
</dbReference>
<comment type="caution">
    <text evidence="11">The sequence shown here is derived from an EMBL/GenBank/DDBJ whole genome shotgun (WGS) entry which is preliminary data.</text>
</comment>
<evidence type="ECO:0000256" key="10">
    <source>
        <dbReference type="SAM" id="Phobius"/>
    </source>
</evidence>
<dbReference type="GO" id="GO:0020037">
    <property type="term" value="F:heme binding"/>
    <property type="evidence" value="ECO:0007669"/>
    <property type="project" value="InterPro"/>
</dbReference>
<dbReference type="InterPro" id="IPR036396">
    <property type="entry name" value="Cyt_P450_sf"/>
</dbReference>
<dbReference type="SUPFAM" id="SSF48264">
    <property type="entry name" value="Cytochrome P450"/>
    <property type="match status" value="1"/>
</dbReference>
<keyword evidence="7 9" id="KW-0503">Monooxygenase</keyword>
<name>A0AAE0HS32_9PEZI</name>
<dbReference type="InterPro" id="IPR001128">
    <property type="entry name" value="Cyt_P450"/>
</dbReference>
<protein>
    <submittedName>
        <fullName evidence="11">GA14 synthase</fullName>
    </submittedName>
</protein>
<dbReference type="Pfam" id="PF00067">
    <property type="entry name" value="p450"/>
    <property type="match status" value="1"/>
</dbReference>
<comment type="cofactor">
    <cofactor evidence="1 8">
        <name>heme</name>
        <dbReference type="ChEBI" id="CHEBI:30413"/>
    </cofactor>
</comment>
<dbReference type="InterPro" id="IPR017972">
    <property type="entry name" value="Cyt_P450_CS"/>
</dbReference>
<feature type="binding site" description="axial binding residue" evidence="8">
    <location>
        <position position="483"/>
    </location>
    <ligand>
        <name>heme</name>
        <dbReference type="ChEBI" id="CHEBI:30413"/>
    </ligand>
    <ligandPart>
        <name>Fe</name>
        <dbReference type="ChEBI" id="CHEBI:18248"/>
    </ligandPart>
</feature>
<evidence type="ECO:0000256" key="4">
    <source>
        <dbReference type="ARBA" id="ARBA00022723"/>
    </source>
</evidence>
<dbReference type="PANTHER" id="PTHR46206">
    <property type="entry name" value="CYTOCHROME P450"/>
    <property type="match status" value="1"/>
</dbReference>
<evidence type="ECO:0000256" key="9">
    <source>
        <dbReference type="RuleBase" id="RU000461"/>
    </source>
</evidence>
<sequence>MAAVHDISNMMVSTRLDQLVSQASWPAILAIIVLCYSMYALRSRFSDKNSKPPTFPLLNPKPRFLFGDFALQKDFFKNAQDMVARRLRQAPDAPFRMLSGSGEFIVLPPRYAHEIRNHEHLDFNKAASKWFCANYAGMEGFQEATAESDMMKHIARTQLTHQLTLVTQPLSDECAAALRDVWGESLEWRELVLRQAAMTLAARMTSRVYLGMDLCRNPDWLRITTTYTTTVFAASEELRVWPEWMRPAAQWFLPKCTEARRLVREARALIWPVIHRRRRDAAGAKNGAGGVVYNDAIEWSEQHARDKGLEYDPACVQLALSVTGQHSTTDFISQILLDIATQPDLIEPLRAEIRDVLGGGDMDTATTWTKASLYNLKLLDSVMKESQRRKPIAVVGMRRYATRQITLSDGTVIPKDSLTFISAHRQWDDAVYPPDARAFDGYRYLRMRQEAAPGAGAKENSNTAQLVSTGPDYLGFGYGNHACPGRFFASEEVKIALCHILTKYDIKVAEGSPVEPLRMGLTMLSNPTARILVRRRVEQGAALDL</sequence>
<evidence type="ECO:0000313" key="11">
    <source>
        <dbReference type="EMBL" id="KAK3311873.1"/>
    </source>
</evidence>
<dbReference type="GO" id="GO:0005506">
    <property type="term" value="F:iron ion binding"/>
    <property type="evidence" value="ECO:0007669"/>
    <property type="project" value="InterPro"/>
</dbReference>
<keyword evidence="4 8" id="KW-0479">Metal-binding</keyword>
<keyword evidence="10" id="KW-1133">Transmembrane helix</keyword>
<evidence type="ECO:0000313" key="12">
    <source>
        <dbReference type="Proteomes" id="UP001283341"/>
    </source>
</evidence>
<comment type="similarity">
    <text evidence="2 9">Belongs to the cytochrome P450 family.</text>
</comment>
<dbReference type="EMBL" id="JAUEDM010000011">
    <property type="protein sequence ID" value="KAK3311873.1"/>
    <property type="molecule type" value="Genomic_DNA"/>
</dbReference>
<keyword evidence="6 8" id="KW-0408">Iron</keyword>
<keyword evidence="10" id="KW-0472">Membrane</keyword>
<keyword evidence="3 8" id="KW-0349">Heme</keyword>
<dbReference type="GO" id="GO:0016705">
    <property type="term" value="F:oxidoreductase activity, acting on paired donors, with incorporation or reduction of molecular oxygen"/>
    <property type="evidence" value="ECO:0007669"/>
    <property type="project" value="InterPro"/>
</dbReference>
<keyword evidence="12" id="KW-1185">Reference proteome</keyword>
<reference evidence="11" key="2">
    <citation type="submission" date="2023-06" db="EMBL/GenBank/DDBJ databases">
        <authorList>
            <consortium name="Lawrence Berkeley National Laboratory"/>
            <person name="Haridas S."/>
            <person name="Hensen N."/>
            <person name="Bonometti L."/>
            <person name="Westerberg I."/>
            <person name="Brannstrom I.O."/>
            <person name="Guillou S."/>
            <person name="Cros-Aarteil S."/>
            <person name="Calhoun S."/>
            <person name="Kuo A."/>
            <person name="Mondo S."/>
            <person name="Pangilinan J."/>
            <person name="Riley R."/>
            <person name="Labutti K."/>
            <person name="Andreopoulos B."/>
            <person name="Lipzen A."/>
            <person name="Chen C."/>
            <person name="Yanf M."/>
            <person name="Daum C."/>
            <person name="Ng V."/>
            <person name="Clum A."/>
            <person name="Steindorff A."/>
            <person name="Ohm R."/>
            <person name="Martin F."/>
            <person name="Silar P."/>
            <person name="Natvig D."/>
            <person name="Lalanne C."/>
            <person name="Gautier V."/>
            <person name="Ament-Velasquez S.L."/>
            <person name="Kruys A."/>
            <person name="Hutchinson M.I."/>
            <person name="Powell A.J."/>
            <person name="Barry K."/>
            <person name="Miller A.N."/>
            <person name="Grigoriev I.V."/>
            <person name="Debuchy R."/>
            <person name="Gladieux P."/>
            <person name="Thoren M.H."/>
            <person name="Johannesson H."/>
        </authorList>
    </citation>
    <scope>NUCLEOTIDE SEQUENCE</scope>
    <source>
        <strain evidence="11">CBS 118394</strain>
    </source>
</reference>
<feature type="transmembrane region" description="Helical" evidence="10">
    <location>
        <begin position="23"/>
        <end position="41"/>
    </location>
</feature>
<dbReference type="PROSITE" id="PS00086">
    <property type="entry name" value="CYTOCHROME_P450"/>
    <property type="match status" value="1"/>
</dbReference>
<dbReference type="InterPro" id="IPR002403">
    <property type="entry name" value="Cyt_P450_E_grp-IV"/>
</dbReference>
<gene>
    <name evidence="11" type="ORF">B0H66DRAFT_525882</name>
</gene>
<dbReference type="Gene3D" id="1.10.630.10">
    <property type="entry name" value="Cytochrome P450"/>
    <property type="match status" value="1"/>
</dbReference>
<organism evidence="11 12">
    <name type="scientific">Apodospora peruviana</name>
    <dbReference type="NCBI Taxonomy" id="516989"/>
    <lineage>
        <taxon>Eukaryota</taxon>
        <taxon>Fungi</taxon>
        <taxon>Dikarya</taxon>
        <taxon>Ascomycota</taxon>
        <taxon>Pezizomycotina</taxon>
        <taxon>Sordariomycetes</taxon>
        <taxon>Sordariomycetidae</taxon>
        <taxon>Sordariales</taxon>
        <taxon>Lasiosphaeriaceae</taxon>
        <taxon>Apodospora</taxon>
    </lineage>
</organism>
<proteinExistence type="inferred from homology"/>
<dbReference type="AlphaFoldDB" id="A0AAE0HS32"/>
<evidence type="ECO:0000256" key="6">
    <source>
        <dbReference type="ARBA" id="ARBA00023004"/>
    </source>
</evidence>
<keyword evidence="10" id="KW-0812">Transmembrane</keyword>